<dbReference type="Pfam" id="PF10406">
    <property type="entry name" value="TAF8_C"/>
    <property type="match status" value="1"/>
</dbReference>
<dbReference type="HOGENOM" id="CLU_130208_0_0_1"/>
<dbReference type="RefSeq" id="XP_008075399.1">
    <property type="nucleotide sequence ID" value="XM_008077208.1"/>
</dbReference>
<dbReference type="OrthoDB" id="2193813at2759"/>
<reference evidence="3" key="1">
    <citation type="submission" date="2011-03" db="EMBL/GenBank/DDBJ databases">
        <title>The genome sequence of Vavraia culicis strain floridensis.</title>
        <authorList>
            <consortium name="The Broad Institute Genome Sequencing Platform"/>
            <person name="Cuomo C."/>
            <person name="Becnel J."/>
            <person name="Sanscrainte N."/>
            <person name="Young S.K."/>
            <person name="Zeng Q."/>
            <person name="Gargeya S."/>
            <person name="Fitzgerald M."/>
            <person name="Haas B."/>
            <person name="Abouelleil A."/>
            <person name="Alvarado L."/>
            <person name="Arachchi H.M."/>
            <person name="Berlin A."/>
            <person name="Chapman S.B."/>
            <person name="Gearin G."/>
            <person name="Goldberg J."/>
            <person name="Griggs A."/>
            <person name="Gujja S."/>
            <person name="Hansen M."/>
            <person name="Heiman D."/>
            <person name="Howarth C."/>
            <person name="Larimer J."/>
            <person name="Lui A."/>
            <person name="MacDonald P.J.P."/>
            <person name="McCowen C."/>
            <person name="Montmayeur A."/>
            <person name="Murphy C."/>
            <person name="Neiman D."/>
            <person name="Pearson M."/>
            <person name="Priest M."/>
            <person name="Roberts A."/>
            <person name="Saif S."/>
            <person name="Shea T."/>
            <person name="Sisk P."/>
            <person name="Stolte C."/>
            <person name="Sykes S."/>
            <person name="Wortman J."/>
            <person name="Nusbaum C."/>
            <person name="Birren B."/>
        </authorList>
    </citation>
    <scope>NUCLEOTIDE SEQUENCE [LARGE SCALE GENOMIC DNA]</scope>
    <source>
        <strain evidence="3">floridensis</strain>
    </source>
</reference>
<dbReference type="AlphaFoldDB" id="L2GS45"/>
<gene>
    <name evidence="2" type="ORF">VCUG_02391</name>
</gene>
<evidence type="ECO:0000313" key="2">
    <source>
        <dbReference type="EMBL" id="ELA46128.1"/>
    </source>
</evidence>
<evidence type="ECO:0000313" key="3">
    <source>
        <dbReference type="Proteomes" id="UP000011081"/>
    </source>
</evidence>
<dbReference type="FunCoup" id="L2GS45">
    <property type="interactions" value="33"/>
</dbReference>
<dbReference type="VEuPathDB" id="MicrosporidiaDB:VCUG_02391"/>
<dbReference type="InterPro" id="IPR019473">
    <property type="entry name" value="TFIID_su8_C"/>
</dbReference>
<dbReference type="InParanoid" id="L2GS45"/>
<evidence type="ECO:0000259" key="1">
    <source>
        <dbReference type="Pfam" id="PF10406"/>
    </source>
</evidence>
<keyword evidence="3" id="KW-1185">Reference proteome</keyword>
<dbReference type="OMA" id="IHIYDFM"/>
<sequence length="181" mass="21214">MEECLKYILIVHLRKVGFDAVTKRALNLFYLSTTCTIKNYLRTLKSITLHSQRSKTTVLDILKLQTFFKEQFIPLKVAHRLSLITVKPIKLLEDREEDKQVADSLLGTTIDRYVHVYDFMPKFPPAHTFRKSFAKECEEEEKSKNIKRRLEESLIAENNLVKMMDASNDVPSFVNFMVIRK</sequence>
<protein>
    <recommendedName>
        <fullName evidence="1">Transcription factor TFIID subunit 8 C-terminal domain-containing protein</fullName>
    </recommendedName>
</protein>
<dbReference type="GeneID" id="19880253"/>
<name>L2GS45_VAVCU</name>
<dbReference type="Proteomes" id="UP000011081">
    <property type="component" value="Unassembled WGS sequence"/>
</dbReference>
<feature type="domain" description="Transcription factor TFIID subunit 8 C-terminal" evidence="1">
    <location>
        <begin position="115"/>
        <end position="163"/>
    </location>
</feature>
<dbReference type="EMBL" id="GL877462">
    <property type="protein sequence ID" value="ELA46128.1"/>
    <property type="molecule type" value="Genomic_DNA"/>
</dbReference>
<accession>L2GS45</accession>
<organism evidence="2 3">
    <name type="scientific">Vavraia culicis (isolate floridensis)</name>
    <name type="common">Microsporidian parasite</name>
    <dbReference type="NCBI Taxonomy" id="948595"/>
    <lineage>
        <taxon>Eukaryota</taxon>
        <taxon>Fungi</taxon>
        <taxon>Fungi incertae sedis</taxon>
        <taxon>Microsporidia</taxon>
        <taxon>Pleistophoridae</taxon>
        <taxon>Vavraia</taxon>
    </lineage>
</organism>
<proteinExistence type="predicted"/>